<evidence type="ECO:0000256" key="5">
    <source>
        <dbReference type="ARBA" id="ARBA00023136"/>
    </source>
</evidence>
<feature type="transmembrane region" description="Helical" evidence="6">
    <location>
        <begin position="397"/>
        <end position="421"/>
    </location>
</feature>
<dbReference type="EMBL" id="JAANBB010000005">
    <property type="protein sequence ID" value="KAF7557409.1"/>
    <property type="molecule type" value="Genomic_DNA"/>
</dbReference>
<dbReference type="PANTHER" id="PTHR11206">
    <property type="entry name" value="MULTIDRUG RESISTANCE PROTEIN"/>
    <property type="match status" value="1"/>
</dbReference>
<evidence type="ECO:0000313" key="7">
    <source>
        <dbReference type="EMBL" id="KAF7557409.1"/>
    </source>
</evidence>
<name>A0A9P5HGB0_9HYPO</name>
<dbReference type="Pfam" id="PF01554">
    <property type="entry name" value="MatE"/>
    <property type="match status" value="2"/>
</dbReference>
<evidence type="ECO:0000256" key="4">
    <source>
        <dbReference type="ARBA" id="ARBA00022989"/>
    </source>
</evidence>
<feature type="transmembrane region" description="Helical" evidence="6">
    <location>
        <begin position="519"/>
        <end position="542"/>
    </location>
</feature>
<organism evidence="7 8">
    <name type="scientific">Cylindrodendrum hubeiense</name>
    <dbReference type="NCBI Taxonomy" id="595255"/>
    <lineage>
        <taxon>Eukaryota</taxon>
        <taxon>Fungi</taxon>
        <taxon>Dikarya</taxon>
        <taxon>Ascomycota</taxon>
        <taxon>Pezizomycotina</taxon>
        <taxon>Sordariomycetes</taxon>
        <taxon>Hypocreomycetidae</taxon>
        <taxon>Hypocreales</taxon>
        <taxon>Nectriaceae</taxon>
        <taxon>Cylindrodendrum</taxon>
    </lineage>
</organism>
<feature type="transmembrane region" description="Helical" evidence="6">
    <location>
        <begin position="337"/>
        <end position="357"/>
    </location>
</feature>
<dbReference type="OrthoDB" id="2126698at2759"/>
<comment type="subcellular location">
    <subcellularLocation>
        <location evidence="1">Membrane</location>
        <topology evidence="1">Multi-pass membrane protein</topology>
    </subcellularLocation>
</comment>
<dbReference type="NCBIfam" id="TIGR00797">
    <property type="entry name" value="matE"/>
    <property type="match status" value="1"/>
</dbReference>
<dbReference type="InterPro" id="IPR045069">
    <property type="entry name" value="MATE_euk"/>
</dbReference>
<feature type="transmembrane region" description="Helical" evidence="6">
    <location>
        <begin position="369"/>
        <end position="391"/>
    </location>
</feature>
<dbReference type="GO" id="GO:0016020">
    <property type="term" value="C:membrane"/>
    <property type="evidence" value="ECO:0007669"/>
    <property type="project" value="UniProtKB-SubCell"/>
</dbReference>
<keyword evidence="5 6" id="KW-0472">Membrane</keyword>
<evidence type="ECO:0000256" key="2">
    <source>
        <dbReference type="ARBA" id="ARBA00010199"/>
    </source>
</evidence>
<evidence type="ECO:0000256" key="6">
    <source>
        <dbReference type="SAM" id="Phobius"/>
    </source>
</evidence>
<evidence type="ECO:0000256" key="1">
    <source>
        <dbReference type="ARBA" id="ARBA00004141"/>
    </source>
</evidence>
<feature type="transmembrane region" description="Helical" evidence="6">
    <location>
        <begin position="562"/>
        <end position="584"/>
    </location>
</feature>
<gene>
    <name evidence="7" type="ORF">G7Z17_g704</name>
</gene>
<comment type="similarity">
    <text evidence="2">Belongs to the multi antimicrobial extrusion (MATE) (TC 2.A.66.1) family.</text>
</comment>
<evidence type="ECO:0000256" key="3">
    <source>
        <dbReference type="ARBA" id="ARBA00022692"/>
    </source>
</evidence>
<feature type="transmembrane region" description="Helical" evidence="6">
    <location>
        <begin position="622"/>
        <end position="644"/>
    </location>
</feature>
<protein>
    <submittedName>
        <fullName evidence="7">Uncharacterized protein</fullName>
    </submittedName>
</protein>
<keyword evidence="8" id="KW-1185">Reference proteome</keyword>
<accession>A0A9P5HGB0</accession>
<dbReference type="GO" id="GO:1990961">
    <property type="term" value="P:xenobiotic detoxification by transmembrane export across the plasma membrane"/>
    <property type="evidence" value="ECO:0007669"/>
    <property type="project" value="InterPro"/>
</dbReference>
<dbReference type="CDD" id="cd13132">
    <property type="entry name" value="MATE_eukaryotic"/>
    <property type="match status" value="1"/>
</dbReference>
<comment type="caution">
    <text evidence="7">The sequence shown here is derived from an EMBL/GenBank/DDBJ whole genome shotgun (WGS) entry which is preliminary data.</text>
</comment>
<evidence type="ECO:0000313" key="8">
    <source>
        <dbReference type="Proteomes" id="UP000722485"/>
    </source>
</evidence>
<dbReference type="GO" id="GO:0015297">
    <property type="term" value="F:antiporter activity"/>
    <property type="evidence" value="ECO:0007669"/>
    <property type="project" value="InterPro"/>
</dbReference>
<sequence length="679" mass="74275">MSEPNSDPINISDASREGRRHSILSDFLPESLPVPSSFIATSPIVREILSRDIDDCSSEDGHDQEENCAVTSDSESQQLHAIDAKLAFHPNAVSYGCGYSTIPLQDVDRPAPNHHDVDESIHAELWLLRDNNILPPKGPRRKWKESALGRLYRYLFSTNIRDHEGPILSQEQPTEATPLLQDACPDEDEFALPTPPPDEIHEQWEEAVAAHHIKTTWQREAKTLVQYSAPLIATFLLHYSVTIGSVLTVGRLGMQELAAVNLATMTASITCYVPVQGLATCLDTLCAQAYGSGHKHLVGLQAQRMTWLLWVLMVPIAIVWWFSEPILKSLVPDGETAALAALYLRVLIIGMPGVAAFESGKRFVQSQGLFHATTYVLLVGAPLSYLQNWLFVFRFGWHFAGAATAMAITQNLLPVLLILYVKSIQGSECWKGFSKKAFTNWGPMIKLALPGMIMIEAQFSVLEILTIAAGQFGTAQLAAQSVLVTVTSTSFNIPFPLAIATSTRIANLIGARLSDAARLTAKVAVVAACIVGLFNMAVFIILRRQIPMAFTSDDQVIDIVSHAIFVCAAMQVFDALAAVSHGILRGIGRQSIGGYANLFSYYCVALPISLSTGFALDWKLSGLWAGLTAGLAVVSALELFYLYYADWEIAIAQAEARMQSENIDPGNKGFNISNQQCDR</sequence>
<keyword evidence="3 6" id="KW-0812">Transmembrane</keyword>
<reference evidence="7" key="1">
    <citation type="submission" date="2020-03" db="EMBL/GenBank/DDBJ databases">
        <title>Draft Genome Sequence of Cylindrodendrum hubeiense.</title>
        <authorList>
            <person name="Buettner E."/>
            <person name="Kellner H."/>
        </authorList>
    </citation>
    <scope>NUCLEOTIDE SEQUENCE</scope>
    <source>
        <strain evidence="7">IHI 201604</strain>
    </source>
</reference>
<dbReference type="InterPro" id="IPR002528">
    <property type="entry name" value="MATE_fam"/>
</dbReference>
<feature type="transmembrane region" description="Helical" evidence="6">
    <location>
        <begin position="596"/>
        <end position="616"/>
    </location>
</feature>
<keyword evidence="4 6" id="KW-1133">Transmembrane helix</keyword>
<dbReference type="AlphaFoldDB" id="A0A9P5HGB0"/>
<feature type="transmembrane region" description="Helical" evidence="6">
    <location>
        <begin position="305"/>
        <end position="322"/>
    </location>
</feature>
<dbReference type="Proteomes" id="UP000722485">
    <property type="component" value="Unassembled WGS sequence"/>
</dbReference>
<dbReference type="GO" id="GO:0042910">
    <property type="term" value="F:xenobiotic transmembrane transporter activity"/>
    <property type="evidence" value="ECO:0007669"/>
    <property type="project" value="InterPro"/>
</dbReference>
<proteinExistence type="inferred from homology"/>